<comment type="similarity">
    <text evidence="1">Belongs to the low molecular weight phosphotyrosine protein phosphatase family.</text>
</comment>
<dbReference type="SUPFAM" id="SSF52788">
    <property type="entry name" value="Phosphotyrosine protein phosphatases I"/>
    <property type="match status" value="1"/>
</dbReference>
<dbReference type="EC" id="3.1.3.48" evidence="6"/>
<feature type="domain" description="Phosphotyrosine protein phosphatase I" evidence="5">
    <location>
        <begin position="5"/>
        <end position="196"/>
    </location>
</feature>
<evidence type="ECO:0000259" key="5">
    <source>
        <dbReference type="SMART" id="SM00226"/>
    </source>
</evidence>
<feature type="active site" description="Nucleophile" evidence="4">
    <location>
        <position position="11"/>
    </location>
</feature>
<comment type="caution">
    <text evidence="6">The sequence shown here is derived from an EMBL/GenBank/DDBJ whole genome shotgun (WGS) entry which is preliminary data.</text>
</comment>
<evidence type="ECO:0000313" key="6">
    <source>
        <dbReference type="EMBL" id="NYJ17426.1"/>
    </source>
</evidence>
<evidence type="ECO:0000313" key="7">
    <source>
        <dbReference type="Proteomes" id="UP000560069"/>
    </source>
</evidence>
<dbReference type="PANTHER" id="PTHR11717">
    <property type="entry name" value="LOW MOLECULAR WEIGHT PROTEIN TYROSINE PHOSPHATASE"/>
    <property type="match status" value="1"/>
</dbReference>
<dbReference type="PANTHER" id="PTHR11717:SF31">
    <property type="entry name" value="LOW MOLECULAR WEIGHT PROTEIN-TYROSINE-PHOSPHATASE ETP-RELATED"/>
    <property type="match status" value="1"/>
</dbReference>
<organism evidence="6 7">
    <name type="scientific">Nesterenkonia sandarakina</name>
    <dbReference type="NCBI Taxonomy" id="272918"/>
    <lineage>
        <taxon>Bacteria</taxon>
        <taxon>Bacillati</taxon>
        <taxon>Actinomycetota</taxon>
        <taxon>Actinomycetes</taxon>
        <taxon>Micrococcales</taxon>
        <taxon>Micrococcaceae</taxon>
        <taxon>Nesterenkonia</taxon>
    </lineage>
</organism>
<dbReference type="RefSeq" id="WP_179442141.1">
    <property type="nucleotide sequence ID" value="NZ_BAAALK010000002.1"/>
</dbReference>
<gene>
    <name evidence="6" type="ORF">HNR11_001960</name>
</gene>
<reference evidence="6 7" key="1">
    <citation type="submission" date="2020-07" db="EMBL/GenBank/DDBJ databases">
        <title>Sequencing the genomes of 1000 actinobacteria strains.</title>
        <authorList>
            <person name="Klenk H.-P."/>
        </authorList>
    </citation>
    <scope>NUCLEOTIDE SEQUENCE [LARGE SCALE GENOMIC DNA]</scope>
    <source>
        <strain evidence="6 7">DSM 15664</strain>
    </source>
</reference>
<dbReference type="InterPro" id="IPR017867">
    <property type="entry name" value="Tyr_phospatase_low_mol_wt"/>
</dbReference>
<keyword evidence="3" id="KW-0904">Protein phosphatase</keyword>
<dbReference type="Proteomes" id="UP000560069">
    <property type="component" value="Unassembled WGS sequence"/>
</dbReference>
<proteinExistence type="inferred from homology"/>
<dbReference type="Gene3D" id="3.40.50.2300">
    <property type="match status" value="1"/>
</dbReference>
<evidence type="ECO:0000256" key="2">
    <source>
        <dbReference type="ARBA" id="ARBA00022801"/>
    </source>
</evidence>
<dbReference type="SMART" id="SM00226">
    <property type="entry name" value="LMWPc"/>
    <property type="match status" value="1"/>
</dbReference>
<dbReference type="AlphaFoldDB" id="A0A7Z0E9B0"/>
<dbReference type="InterPro" id="IPR050438">
    <property type="entry name" value="LMW_PTPase"/>
</dbReference>
<feature type="active site" evidence="4">
    <location>
        <position position="17"/>
    </location>
</feature>
<sequence>MSDVFRILVVCTGNICRSAQAEQLIRARIAQEHSELTPVVEVESAGTGALVGAGMPAEAARLSEQYGAHPSGHVARQVAVDHVRAADLVLVMAAEHRSAVVRLLPRASRNTFLLTEFAALLENAEQNPNGQIKDLASDSTTAKLRAAVKSASARRGYLPLEDSKPVDVIDPYRRSEEVYKDSAQQIVRALDRIQRAAVSISRRISG</sequence>
<keyword evidence="2 6" id="KW-0378">Hydrolase</keyword>
<protein>
    <submittedName>
        <fullName evidence="6">Protein-tyrosine phosphatase</fullName>
        <ecNumber evidence="6">3.1.3.48</ecNumber>
    </submittedName>
</protein>
<dbReference type="PRINTS" id="PR00719">
    <property type="entry name" value="LMWPTPASE"/>
</dbReference>
<dbReference type="InterPro" id="IPR023485">
    <property type="entry name" value="Ptyr_pPase"/>
</dbReference>
<dbReference type="InterPro" id="IPR036196">
    <property type="entry name" value="Ptyr_pPase_sf"/>
</dbReference>
<keyword evidence="7" id="KW-1185">Reference proteome</keyword>
<evidence type="ECO:0000256" key="3">
    <source>
        <dbReference type="ARBA" id="ARBA00022912"/>
    </source>
</evidence>
<evidence type="ECO:0000256" key="4">
    <source>
        <dbReference type="PIRSR" id="PIRSR617867-1"/>
    </source>
</evidence>
<evidence type="ECO:0000256" key="1">
    <source>
        <dbReference type="ARBA" id="ARBA00011063"/>
    </source>
</evidence>
<accession>A0A7Z0E9B0</accession>
<dbReference type="GO" id="GO:0004725">
    <property type="term" value="F:protein tyrosine phosphatase activity"/>
    <property type="evidence" value="ECO:0007669"/>
    <property type="project" value="UniProtKB-EC"/>
</dbReference>
<dbReference type="EMBL" id="JACCFQ010000001">
    <property type="protein sequence ID" value="NYJ17426.1"/>
    <property type="molecule type" value="Genomic_DNA"/>
</dbReference>
<name>A0A7Z0E9B0_9MICC</name>
<dbReference type="Pfam" id="PF01451">
    <property type="entry name" value="LMWPc"/>
    <property type="match status" value="1"/>
</dbReference>